<comment type="caution">
    <text evidence="2">The sequence shown here is derived from an EMBL/GenBank/DDBJ whole genome shotgun (WGS) entry which is preliminary data.</text>
</comment>
<feature type="region of interest" description="Disordered" evidence="1">
    <location>
        <begin position="104"/>
        <end position="142"/>
    </location>
</feature>
<evidence type="ECO:0000313" key="3">
    <source>
        <dbReference type="Proteomes" id="UP000326759"/>
    </source>
</evidence>
<protein>
    <submittedName>
        <fullName evidence="2">Uncharacterized protein</fullName>
    </submittedName>
</protein>
<accession>A0A5N5SIG5</accession>
<keyword evidence="3" id="KW-1185">Reference proteome</keyword>
<dbReference type="EMBL" id="SEYY01024786">
    <property type="protein sequence ID" value="KAB7493895.1"/>
    <property type="molecule type" value="Genomic_DNA"/>
</dbReference>
<feature type="compositionally biased region" description="Low complexity" evidence="1">
    <location>
        <begin position="111"/>
        <end position="131"/>
    </location>
</feature>
<gene>
    <name evidence="2" type="ORF">Anas_04013</name>
</gene>
<evidence type="ECO:0000313" key="2">
    <source>
        <dbReference type="EMBL" id="KAB7493895.1"/>
    </source>
</evidence>
<sequence>MNYVLRCLLIEKEKARQVFESEASLLGSHSATSIIATLRNSLNQSLQQNAELRGRLSRIHEDSNLAEVSVPVTTAEMLHRTLHTSMSYESSSCFSASEYFDAPDGVSDGGATDTSSEVSSDVSSFTSEASDAGTDAHPSVRN</sequence>
<evidence type="ECO:0000256" key="1">
    <source>
        <dbReference type="SAM" id="MobiDB-lite"/>
    </source>
</evidence>
<dbReference type="AlphaFoldDB" id="A0A5N5SIG5"/>
<organism evidence="2 3">
    <name type="scientific">Armadillidium nasatum</name>
    <dbReference type="NCBI Taxonomy" id="96803"/>
    <lineage>
        <taxon>Eukaryota</taxon>
        <taxon>Metazoa</taxon>
        <taxon>Ecdysozoa</taxon>
        <taxon>Arthropoda</taxon>
        <taxon>Crustacea</taxon>
        <taxon>Multicrustacea</taxon>
        <taxon>Malacostraca</taxon>
        <taxon>Eumalacostraca</taxon>
        <taxon>Peracarida</taxon>
        <taxon>Isopoda</taxon>
        <taxon>Oniscidea</taxon>
        <taxon>Crinocheta</taxon>
        <taxon>Armadillidiidae</taxon>
        <taxon>Armadillidium</taxon>
    </lineage>
</organism>
<proteinExistence type="predicted"/>
<dbReference type="OrthoDB" id="1854502at2759"/>
<name>A0A5N5SIG5_9CRUS</name>
<reference evidence="2 3" key="1">
    <citation type="journal article" date="2019" name="PLoS Biol.">
        <title>Sex chromosomes control vertical transmission of feminizing Wolbachia symbionts in an isopod.</title>
        <authorList>
            <person name="Becking T."/>
            <person name="Chebbi M.A."/>
            <person name="Giraud I."/>
            <person name="Moumen B."/>
            <person name="Laverre T."/>
            <person name="Caubet Y."/>
            <person name="Peccoud J."/>
            <person name="Gilbert C."/>
            <person name="Cordaux R."/>
        </authorList>
    </citation>
    <scope>NUCLEOTIDE SEQUENCE [LARGE SCALE GENOMIC DNA]</scope>
    <source>
        <strain evidence="2">ANa2</strain>
        <tissue evidence="2">Whole body excluding digestive tract and cuticle</tissue>
    </source>
</reference>
<dbReference type="Proteomes" id="UP000326759">
    <property type="component" value="Unassembled WGS sequence"/>
</dbReference>